<evidence type="ECO:0000313" key="2">
    <source>
        <dbReference type="Proteomes" id="UP000054270"/>
    </source>
</evidence>
<gene>
    <name evidence="1" type="ORF">HYPSUDRAFT_413313</name>
</gene>
<keyword evidence="2" id="KW-1185">Reference proteome</keyword>
<reference evidence="2" key="1">
    <citation type="submission" date="2014-04" db="EMBL/GenBank/DDBJ databases">
        <title>Evolutionary Origins and Diversification of the Mycorrhizal Mutualists.</title>
        <authorList>
            <consortium name="DOE Joint Genome Institute"/>
            <consortium name="Mycorrhizal Genomics Consortium"/>
            <person name="Kohler A."/>
            <person name="Kuo A."/>
            <person name="Nagy L.G."/>
            <person name="Floudas D."/>
            <person name="Copeland A."/>
            <person name="Barry K.W."/>
            <person name="Cichocki N."/>
            <person name="Veneault-Fourrey C."/>
            <person name="LaButti K."/>
            <person name="Lindquist E.A."/>
            <person name="Lipzen A."/>
            <person name="Lundell T."/>
            <person name="Morin E."/>
            <person name="Murat C."/>
            <person name="Riley R."/>
            <person name="Ohm R."/>
            <person name="Sun H."/>
            <person name="Tunlid A."/>
            <person name="Henrissat B."/>
            <person name="Grigoriev I.V."/>
            <person name="Hibbett D.S."/>
            <person name="Martin F."/>
        </authorList>
    </citation>
    <scope>NUCLEOTIDE SEQUENCE [LARGE SCALE GENOMIC DNA]</scope>
    <source>
        <strain evidence="2">FD-334 SS-4</strain>
    </source>
</reference>
<dbReference type="Proteomes" id="UP000054270">
    <property type="component" value="Unassembled WGS sequence"/>
</dbReference>
<organism evidence="1 2">
    <name type="scientific">Hypholoma sublateritium (strain FD-334 SS-4)</name>
    <dbReference type="NCBI Taxonomy" id="945553"/>
    <lineage>
        <taxon>Eukaryota</taxon>
        <taxon>Fungi</taxon>
        <taxon>Dikarya</taxon>
        <taxon>Basidiomycota</taxon>
        <taxon>Agaricomycotina</taxon>
        <taxon>Agaricomycetes</taxon>
        <taxon>Agaricomycetidae</taxon>
        <taxon>Agaricales</taxon>
        <taxon>Agaricineae</taxon>
        <taxon>Strophariaceae</taxon>
        <taxon>Hypholoma</taxon>
    </lineage>
</organism>
<accession>A0A0D2NE14</accession>
<protein>
    <submittedName>
        <fullName evidence="1">Uncharacterized protein</fullName>
    </submittedName>
</protein>
<sequence length="168" mass="18137">MHPPCIADAAPEHAVSACRSFDPTTSCWVFTSAILGGGESSAVGPGISGGRGWGGEHALRAHGWCAADSTDRCTVNRNTDANAEGESRGCTTYYVPADASLAQRQMDGLRAQTSASVLRRREHLIHVDGNRVLAHHQRRDSMSTSYLVSGILHRCSLPLRWIDRLLDV</sequence>
<evidence type="ECO:0000313" key="1">
    <source>
        <dbReference type="EMBL" id="KJA14876.1"/>
    </source>
</evidence>
<dbReference type="AlphaFoldDB" id="A0A0D2NE14"/>
<dbReference type="EMBL" id="KN817662">
    <property type="protein sequence ID" value="KJA14876.1"/>
    <property type="molecule type" value="Genomic_DNA"/>
</dbReference>
<name>A0A0D2NE14_HYPSF</name>
<proteinExistence type="predicted"/>